<dbReference type="InterPro" id="IPR003593">
    <property type="entry name" value="AAA+_ATPase"/>
</dbReference>
<dbReference type="Proteomes" id="UP000322084">
    <property type="component" value="Unassembled WGS sequence"/>
</dbReference>
<dbReference type="InterPro" id="IPR050093">
    <property type="entry name" value="ABC_SmlMolc_Importer"/>
</dbReference>
<dbReference type="SMART" id="SM00382">
    <property type="entry name" value="AAA"/>
    <property type="match status" value="1"/>
</dbReference>
<dbReference type="FunFam" id="3.40.50.300:FF:000425">
    <property type="entry name" value="Probable ABC transporter, ATP-binding subunit"/>
    <property type="match status" value="1"/>
</dbReference>
<dbReference type="InterPro" id="IPR027417">
    <property type="entry name" value="P-loop_NTPase"/>
</dbReference>
<evidence type="ECO:0000313" key="5">
    <source>
        <dbReference type="EMBL" id="GEQ97550.1"/>
    </source>
</evidence>
<dbReference type="GO" id="GO:0015697">
    <property type="term" value="P:quaternary ammonium group transport"/>
    <property type="evidence" value="ECO:0007669"/>
    <property type="project" value="UniProtKB-ARBA"/>
</dbReference>
<dbReference type="EMBL" id="BKCM01000011">
    <property type="protein sequence ID" value="GER01547.1"/>
    <property type="molecule type" value="Genomic_DNA"/>
</dbReference>
<feature type="domain" description="ABC transporter" evidence="4">
    <location>
        <begin position="11"/>
        <end position="244"/>
    </location>
</feature>
<evidence type="ECO:0000259" key="4">
    <source>
        <dbReference type="PROSITE" id="PS50893"/>
    </source>
</evidence>
<dbReference type="Gene3D" id="3.40.50.300">
    <property type="entry name" value="P-loop containing nucleotide triphosphate hydrolases"/>
    <property type="match status" value="1"/>
</dbReference>
<organism evidence="5 7">
    <name type="scientific">Iodidimonas gelatinilytica</name>
    <dbReference type="NCBI Taxonomy" id="1236966"/>
    <lineage>
        <taxon>Bacteria</taxon>
        <taxon>Pseudomonadati</taxon>
        <taxon>Pseudomonadota</taxon>
        <taxon>Alphaproteobacteria</taxon>
        <taxon>Iodidimonadales</taxon>
        <taxon>Iodidimonadaceae</taxon>
        <taxon>Iodidimonas</taxon>
    </lineage>
</organism>
<dbReference type="InterPro" id="IPR003439">
    <property type="entry name" value="ABC_transporter-like_ATP-bd"/>
</dbReference>
<dbReference type="EMBL" id="BKCL01000003">
    <property type="protein sequence ID" value="GEQ97550.1"/>
    <property type="molecule type" value="Genomic_DNA"/>
</dbReference>
<comment type="caution">
    <text evidence="5">The sequence shown here is derived from an EMBL/GenBank/DDBJ whole genome shotgun (WGS) entry which is preliminary data.</text>
</comment>
<accession>A0A5A7MNI3</accession>
<dbReference type="AlphaFoldDB" id="A0A5A7MNI3"/>
<reference evidence="7 8" key="1">
    <citation type="submission" date="2019-09" db="EMBL/GenBank/DDBJ databases">
        <title>NBRP : Genome information of microbial organism related human and environment.</title>
        <authorList>
            <person name="Hattori M."/>
            <person name="Oshima K."/>
            <person name="Inaba H."/>
            <person name="Suda W."/>
            <person name="Sakamoto M."/>
            <person name="Iino T."/>
            <person name="Kitahara M."/>
            <person name="Oshida Y."/>
            <person name="Iida T."/>
            <person name="Kudo T."/>
            <person name="Itoh T."/>
            <person name="Ohkuma M."/>
        </authorList>
    </citation>
    <scope>NUCLEOTIDE SEQUENCE [LARGE SCALE GENOMIC DNA]</scope>
    <source>
        <strain evidence="5 7">Hi-2</strain>
        <strain evidence="6 8">Mie-1</strain>
    </source>
</reference>
<evidence type="ECO:0000313" key="6">
    <source>
        <dbReference type="EMBL" id="GER01547.1"/>
    </source>
</evidence>
<protein>
    <submittedName>
        <fullName evidence="5">ABC transporter ATP-binding protein</fullName>
    </submittedName>
</protein>
<dbReference type="RefSeq" id="WP_150000011.1">
    <property type="nucleotide sequence ID" value="NZ_BKCL01000003.1"/>
</dbReference>
<sequence>MSATSHMPLLFSLHGVGQIYGAHRALGPLDLEIQAGEQLALIGPSGCGKSTLIRLLAGLVTPSEGTIRFHGKALSDLDMGPYRQNLGYVIQNGGLFPHLTAARNVTLMARQLGWSKARIQDRLLELARLVHLGEDRLAQYPADLSGGQRQRVSLMRALMLEPEVLLLDEPLGALDPMIRYQLQTDLRDIFQTLGLTVILVTHDLAEAAFLSKRIVLLREGRLVQDGGFKDLVDRPADPFVSAFVKAQRGVLAGGSP</sequence>
<evidence type="ECO:0000313" key="7">
    <source>
        <dbReference type="Proteomes" id="UP000322084"/>
    </source>
</evidence>
<dbReference type="Proteomes" id="UP000325187">
    <property type="component" value="Unassembled WGS sequence"/>
</dbReference>
<keyword evidence="3 5" id="KW-0067">ATP-binding</keyword>
<dbReference type="PROSITE" id="PS50893">
    <property type="entry name" value="ABC_TRANSPORTER_2"/>
    <property type="match status" value="1"/>
</dbReference>
<dbReference type="PANTHER" id="PTHR42781">
    <property type="entry name" value="SPERMIDINE/PUTRESCINE IMPORT ATP-BINDING PROTEIN POTA"/>
    <property type="match status" value="1"/>
</dbReference>
<evidence type="ECO:0000256" key="2">
    <source>
        <dbReference type="ARBA" id="ARBA00022741"/>
    </source>
</evidence>
<proteinExistence type="predicted"/>
<keyword evidence="1" id="KW-0813">Transport</keyword>
<keyword evidence="2" id="KW-0547">Nucleotide-binding</keyword>
<evidence type="ECO:0000313" key="8">
    <source>
        <dbReference type="Proteomes" id="UP000325187"/>
    </source>
</evidence>
<keyword evidence="8" id="KW-1185">Reference proteome</keyword>
<accession>A0A5A7N0K1</accession>
<dbReference type="PANTHER" id="PTHR42781:SF4">
    <property type="entry name" value="SPERMIDINE_PUTRESCINE IMPORT ATP-BINDING PROTEIN POTA"/>
    <property type="match status" value="1"/>
</dbReference>
<evidence type="ECO:0000256" key="1">
    <source>
        <dbReference type="ARBA" id="ARBA00022448"/>
    </source>
</evidence>
<dbReference type="Pfam" id="PF00005">
    <property type="entry name" value="ABC_tran"/>
    <property type="match status" value="1"/>
</dbReference>
<gene>
    <name evidence="5" type="ORF">JCM17844_11870</name>
    <name evidence="6" type="ORF">JCM17845_21700</name>
</gene>
<name>A0A5A7MNI3_9PROT</name>
<dbReference type="GO" id="GO:0016887">
    <property type="term" value="F:ATP hydrolysis activity"/>
    <property type="evidence" value="ECO:0007669"/>
    <property type="project" value="InterPro"/>
</dbReference>
<evidence type="ECO:0000256" key="3">
    <source>
        <dbReference type="ARBA" id="ARBA00022840"/>
    </source>
</evidence>
<dbReference type="GO" id="GO:0005524">
    <property type="term" value="F:ATP binding"/>
    <property type="evidence" value="ECO:0007669"/>
    <property type="project" value="UniProtKB-KW"/>
</dbReference>
<dbReference type="SUPFAM" id="SSF52540">
    <property type="entry name" value="P-loop containing nucleoside triphosphate hydrolases"/>
    <property type="match status" value="1"/>
</dbReference>